<organism evidence="2">
    <name type="scientific">bioreactor metagenome</name>
    <dbReference type="NCBI Taxonomy" id="1076179"/>
    <lineage>
        <taxon>unclassified sequences</taxon>
        <taxon>metagenomes</taxon>
        <taxon>ecological metagenomes</taxon>
    </lineage>
</organism>
<feature type="compositionally biased region" description="Low complexity" evidence="1">
    <location>
        <begin position="1"/>
        <end position="17"/>
    </location>
</feature>
<dbReference type="AlphaFoldDB" id="A0A645HXT7"/>
<accession>A0A645HXT7</accession>
<sequence length="78" mass="8299">MTLPCTAMGAPTPAAMTRKVPQKKLSPIPARGPIRAVLTALMEEGSMLSGLLAYSSSMAQLMPKQKGTKEQVVLKNML</sequence>
<gene>
    <name evidence="2" type="ORF">SDC9_191416</name>
</gene>
<proteinExistence type="predicted"/>
<evidence type="ECO:0000256" key="1">
    <source>
        <dbReference type="SAM" id="MobiDB-lite"/>
    </source>
</evidence>
<evidence type="ECO:0000313" key="2">
    <source>
        <dbReference type="EMBL" id="MPN43855.1"/>
    </source>
</evidence>
<reference evidence="2" key="1">
    <citation type="submission" date="2019-08" db="EMBL/GenBank/DDBJ databases">
        <authorList>
            <person name="Kucharzyk K."/>
            <person name="Murdoch R.W."/>
            <person name="Higgins S."/>
            <person name="Loffler F."/>
        </authorList>
    </citation>
    <scope>NUCLEOTIDE SEQUENCE</scope>
</reference>
<dbReference type="EMBL" id="VSSQ01102540">
    <property type="protein sequence ID" value="MPN43855.1"/>
    <property type="molecule type" value="Genomic_DNA"/>
</dbReference>
<comment type="caution">
    <text evidence="2">The sequence shown here is derived from an EMBL/GenBank/DDBJ whole genome shotgun (WGS) entry which is preliminary data.</text>
</comment>
<protein>
    <submittedName>
        <fullName evidence="2">Uncharacterized protein</fullName>
    </submittedName>
</protein>
<feature type="region of interest" description="Disordered" evidence="1">
    <location>
        <begin position="1"/>
        <end position="27"/>
    </location>
</feature>
<name>A0A645HXT7_9ZZZZ</name>